<dbReference type="PANTHER" id="PTHR44520:SF2">
    <property type="entry name" value="RESPONSE REGULATOR RCP1"/>
    <property type="match status" value="1"/>
</dbReference>
<feature type="domain" description="Response regulatory" evidence="2">
    <location>
        <begin position="8"/>
        <end position="128"/>
    </location>
</feature>
<evidence type="ECO:0000259" key="2">
    <source>
        <dbReference type="PROSITE" id="PS50110"/>
    </source>
</evidence>
<dbReference type="PANTHER" id="PTHR44520">
    <property type="entry name" value="RESPONSE REGULATOR RCP1-RELATED"/>
    <property type="match status" value="1"/>
</dbReference>
<dbReference type="InterPro" id="IPR011006">
    <property type="entry name" value="CheY-like_superfamily"/>
</dbReference>
<dbReference type="Proteomes" id="UP000664628">
    <property type="component" value="Unassembled WGS sequence"/>
</dbReference>
<feature type="modified residue" description="4-aspartylphosphate" evidence="1">
    <location>
        <position position="61"/>
    </location>
</feature>
<reference evidence="3 4" key="1">
    <citation type="submission" date="2021-03" db="EMBL/GenBank/DDBJ databases">
        <title>Fibrella sp. HMF5405 genome sequencing and assembly.</title>
        <authorList>
            <person name="Kang H."/>
            <person name="Kim H."/>
            <person name="Bae S."/>
            <person name="Joh K."/>
        </authorList>
    </citation>
    <scope>NUCLEOTIDE SEQUENCE [LARGE SCALE GENOMIC DNA]</scope>
    <source>
        <strain evidence="3 4">HMF5405</strain>
    </source>
</reference>
<proteinExistence type="predicted"/>
<dbReference type="SUPFAM" id="SSF52172">
    <property type="entry name" value="CheY-like"/>
    <property type="match status" value="1"/>
</dbReference>
<organism evidence="3 4">
    <name type="scientific">Fibrella forsythiae</name>
    <dbReference type="NCBI Taxonomy" id="2817061"/>
    <lineage>
        <taxon>Bacteria</taxon>
        <taxon>Pseudomonadati</taxon>
        <taxon>Bacteroidota</taxon>
        <taxon>Cytophagia</taxon>
        <taxon>Cytophagales</taxon>
        <taxon>Spirosomataceae</taxon>
        <taxon>Fibrella</taxon>
    </lineage>
</organism>
<dbReference type="InterPro" id="IPR052893">
    <property type="entry name" value="TCS_response_regulator"/>
</dbReference>
<comment type="caution">
    <text evidence="3">The sequence shown here is derived from an EMBL/GenBank/DDBJ whole genome shotgun (WGS) entry which is preliminary data.</text>
</comment>
<protein>
    <submittedName>
        <fullName evidence="3">Response regulator</fullName>
    </submittedName>
</protein>
<dbReference type="PROSITE" id="PS50110">
    <property type="entry name" value="RESPONSE_REGULATORY"/>
    <property type="match status" value="1"/>
</dbReference>
<gene>
    <name evidence="3" type="ORF">J2I46_30460</name>
</gene>
<keyword evidence="1" id="KW-0597">Phosphoprotein</keyword>
<dbReference type="SMART" id="SM00448">
    <property type="entry name" value="REC"/>
    <property type="match status" value="1"/>
</dbReference>
<evidence type="ECO:0000256" key="1">
    <source>
        <dbReference type="PROSITE-ProRule" id="PRU00169"/>
    </source>
</evidence>
<dbReference type="Gene3D" id="3.40.50.2300">
    <property type="match status" value="1"/>
</dbReference>
<dbReference type="InterPro" id="IPR001789">
    <property type="entry name" value="Sig_transdc_resp-reg_receiver"/>
</dbReference>
<evidence type="ECO:0000313" key="3">
    <source>
        <dbReference type="EMBL" id="MBO0952935.1"/>
    </source>
</evidence>
<name>A0ABS3JSD1_9BACT</name>
<accession>A0ABS3JSD1</accession>
<sequence length="135" mass="15549">MTPTELPLVWIVDDDDDDQYFLQYAFKQALPHIKTRVLTDGLELITALEQETILPKLVLLDLNMPRKDGFEALQELRSIPDYQHLPVVVLTTSNRQEDKSKALQLGADDFMTKAAIQKEILQMIKQLAVDWQLNE</sequence>
<dbReference type="Pfam" id="PF00072">
    <property type="entry name" value="Response_reg"/>
    <property type="match status" value="1"/>
</dbReference>
<evidence type="ECO:0000313" key="4">
    <source>
        <dbReference type="Proteomes" id="UP000664628"/>
    </source>
</evidence>
<dbReference type="EMBL" id="JAFMYW010000016">
    <property type="protein sequence ID" value="MBO0952935.1"/>
    <property type="molecule type" value="Genomic_DNA"/>
</dbReference>
<keyword evidence="4" id="KW-1185">Reference proteome</keyword>